<comment type="caution">
    <text evidence="1">The sequence shown here is derived from an EMBL/GenBank/DDBJ whole genome shotgun (WGS) entry which is preliminary data.</text>
</comment>
<protein>
    <submittedName>
        <fullName evidence="1">Unnamed protein product</fullName>
    </submittedName>
</protein>
<dbReference type="Proteomes" id="UP001165121">
    <property type="component" value="Unassembled WGS sequence"/>
</dbReference>
<name>A0A9W6XCY0_9STRA</name>
<keyword evidence="2" id="KW-1185">Reference proteome</keyword>
<dbReference type="AlphaFoldDB" id="A0A9W6XCY0"/>
<proteinExistence type="predicted"/>
<evidence type="ECO:0000313" key="2">
    <source>
        <dbReference type="Proteomes" id="UP001165121"/>
    </source>
</evidence>
<organism evidence="1 2">
    <name type="scientific">Phytophthora fragariaefolia</name>
    <dbReference type="NCBI Taxonomy" id="1490495"/>
    <lineage>
        <taxon>Eukaryota</taxon>
        <taxon>Sar</taxon>
        <taxon>Stramenopiles</taxon>
        <taxon>Oomycota</taxon>
        <taxon>Peronosporomycetes</taxon>
        <taxon>Peronosporales</taxon>
        <taxon>Peronosporaceae</taxon>
        <taxon>Phytophthora</taxon>
    </lineage>
</organism>
<gene>
    <name evidence="1" type="ORF">Pfra01_000989800</name>
</gene>
<evidence type="ECO:0000313" key="1">
    <source>
        <dbReference type="EMBL" id="GMF36396.1"/>
    </source>
</evidence>
<accession>A0A9W6XCY0</accession>
<dbReference type="EMBL" id="BSXT01000942">
    <property type="protein sequence ID" value="GMF36396.1"/>
    <property type="molecule type" value="Genomic_DNA"/>
</dbReference>
<sequence>MATSTGSRRAVAGGVVLTVGAGPERAGTFVVRIVVDCISRIIASSSALGVALSSGDGVSVRSGVAVSCMFRGRRPDIGIRFGDSILLSEPTLDWYGDGNGGG</sequence>
<reference evidence="1" key="1">
    <citation type="submission" date="2023-04" db="EMBL/GenBank/DDBJ databases">
        <title>Phytophthora fragariaefolia NBRC 109709.</title>
        <authorList>
            <person name="Ichikawa N."/>
            <person name="Sato H."/>
            <person name="Tonouchi N."/>
        </authorList>
    </citation>
    <scope>NUCLEOTIDE SEQUENCE</scope>
    <source>
        <strain evidence="1">NBRC 109709</strain>
    </source>
</reference>